<keyword evidence="1" id="KW-0521">NADP</keyword>
<dbReference type="SUPFAM" id="SSF51735">
    <property type="entry name" value="NAD(P)-binding Rossmann-fold domains"/>
    <property type="match status" value="1"/>
</dbReference>
<evidence type="ECO:0000256" key="3">
    <source>
        <dbReference type="SAM" id="MobiDB-lite"/>
    </source>
</evidence>
<dbReference type="PANTHER" id="PTHR48106">
    <property type="entry name" value="QUINONE OXIDOREDUCTASE PIG3-RELATED"/>
    <property type="match status" value="1"/>
</dbReference>
<gene>
    <name evidence="5" type="ORF">GBA65_08030</name>
</gene>
<dbReference type="GO" id="GO:0070402">
    <property type="term" value="F:NADPH binding"/>
    <property type="evidence" value="ECO:0007669"/>
    <property type="project" value="TreeGrafter"/>
</dbReference>
<protein>
    <submittedName>
        <fullName evidence="5">Zinc-binding dehydrogenase</fullName>
    </submittedName>
</protein>
<keyword evidence="2" id="KW-0560">Oxidoreductase</keyword>
<dbReference type="KEGG" id="rmar:GBA65_08030"/>
<feature type="domain" description="Enoyl reductase (ER)" evidence="4">
    <location>
        <begin position="79"/>
        <end position="406"/>
    </location>
</feature>
<feature type="compositionally biased region" description="Basic residues" evidence="3">
    <location>
        <begin position="26"/>
        <end position="70"/>
    </location>
</feature>
<dbReference type="Proteomes" id="UP000502706">
    <property type="component" value="Chromosome"/>
</dbReference>
<evidence type="ECO:0000313" key="5">
    <source>
        <dbReference type="EMBL" id="QIN78479.1"/>
    </source>
</evidence>
<dbReference type="EMBL" id="CP045121">
    <property type="protein sequence ID" value="QIN78479.1"/>
    <property type="molecule type" value="Genomic_DNA"/>
</dbReference>
<dbReference type="InterPro" id="IPR020843">
    <property type="entry name" value="ER"/>
</dbReference>
<name>A0A6G8PW93_9ACTN</name>
<proteinExistence type="predicted"/>
<dbReference type="AlphaFoldDB" id="A0A6G8PW93"/>
<evidence type="ECO:0000256" key="2">
    <source>
        <dbReference type="ARBA" id="ARBA00023002"/>
    </source>
</evidence>
<evidence type="ECO:0000256" key="1">
    <source>
        <dbReference type="ARBA" id="ARBA00022857"/>
    </source>
</evidence>
<dbReference type="SUPFAM" id="SSF50129">
    <property type="entry name" value="GroES-like"/>
    <property type="match status" value="1"/>
</dbReference>
<evidence type="ECO:0000313" key="6">
    <source>
        <dbReference type="Proteomes" id="UP000502706"/>
    </source>
</evidence>
<dbReference type="SMART" id="SM00829">
    <property type="entry name" value="PKS_ER"/>
    <property type="match status" value="1"/>
</dbReference>
<dbReference type="InterPro" id="IPR013154">
    <property type="entry name" value="ADH-like_N"/>
</dbReference>
<dbReference type="InterPro" id="IPR013149">
    <property type="entry name" value="ADH-like_C"/>
</dbReference>
<reference evidence="5 6" key="1">
    <citation type="submission" date="2019-10" db="EMBL/GenBank/DDBJ databases">
        <title>Rubrobacter sp nov SCSIO 52915 isolated from a deep-sea sediment in the South China Sea.</title>
        <authorList>
            <person name="Chen R.W."/>
        </authorList>
    </citation>
    <scope>NUCLEOTIDE SEQUENCE [LARGE SCALE GENOMIC DNA]</scope>
    <source>
        <strain evidence="5 6">SCSIO 52915</strain>
    </source>
</reference>
<dbReference type="Pfam" id="PF08240">
    <property type="entry name" value="ADH_N"/>
    <property type="match status" value="1"/>
</dbReference>
<sequence length="408" mass="44992">MRLLRQGVAARRQQDPGPGGPYAVRHDHRRAARPGRRGRRLRQRRHRLHGRGGRRRYRSRRREGRGGRRVKAARFHEFGGADKLVVEDVPVPSPEPDQVVVRIAASALNHLDVDIREGVSRFPFELPHTPGIELVGEITEKGSAVGDEWRVGDRVMPYLLATCGSCRYCRTGRESLCLTPVFAGGGYAEYTAVLARQLVRLPEGLDDVDAAATQIAFATAWHMMFTRGKLQAGETVMINSVGSGVGSAAVQLAEYAGAFVIGNASTEEKLDRAKGLGMHEGIDYTKEDVPERVRELTGGMGADMVIEYVGGDSFQFGLDSLAKDGRMVTCGAHAREVVDFDVIPFFRQQHTVIGSFVFNRDEVEKVLDLAGRGLIRPAVHKTFPLDEAREAMETMESRAHFGKLVLVP</sequence>
<keyword evidence="6" id="KW-1185">Reference proteome</keyword>
<dbReference type="Pfam" id="PF00107">
    <property type="entry name" value="ADH_zinc_N"/>
    <property type="match status" value="1"/>
</dbReference>
<organism evidence="5 6">
    <name type="scientific">Rubrobacter marinus</name>
    <dbReference type="NCBI Taxonomy" id="2653852"/>
    <lineage>
        <taxon>Bacteria</taxon>
        <taxon>Bacillati</taxon>
        <taxon>Actinomycetota</taxon>
        <taxon>Rubrobacteria</taxon>
        <taxon>Rubrobacterales</taxon>
        <taxon>Rubrobacteraceae</taxon>
        <taxon>Rubrobacter</taxon>
    </lineage>
</organism>
<accession>A0A6G8PW93</accession>
<dbReference type="Gene3D" id="3.90.180.10">
    <property type="entry name" value="Medium-chain alcohol dehydrogenases, catalytic domain"/>
    <property type="match status" value="1"/>
</dbReference>
<dbReference type="GO" id="GO:0016651">
    <property type="term" value="F:oxidoreductase activity, acting on NAD(P)H"/>
    <property type="evidence" value="ECO:0007669"/>
    <property type="project" value="TreeGrafter"/>
</dbReference>
<dbReference type="PANTHER" id="PTHR48106:SF18">
    <property type="entry name" value="QUINONE OXIDOREDUCTASE PIG3"/>
    <property type="match status" value="1"/>
</dbReference>
<dbReference type="InterPro" id="IPR036291">
    <property type="entry name" value="NAD(P)-bd_dom_sf"/>
</dbReference>
<evidence type="ECO:0000259" key="4">
    <source>
        <dbReference type="SMART" id="SM00829"/>
    </source>
</evidence>
<dbReference type="InterPro" id="IPR011032">
    <property type="entry name" value="GroES-like_sf"/>
</dbReference>
<feature type="region of interest" description="Disordered" evidence="3">
    <location>
        <begin position="1"/>
        <end position="70"/>
    </location>
</feature>